<dbReference type="Pfam" id="PF26049">
    <property type="entry name" value="RLMG_N"/>
    <property type="match status" value="1"/>
</dbReference>
<dbReference type="InterPro" id="IPR046977">
    <property type="entry name" value="RsmC/RlmG"/>
</dbReference>
<evidence type="ECO:0000256" key="3">
    <source>
        <dbReference type="ARBA" id="ARBA00022603"/>
    </source>
</evidence>
<dbReference type="AlphaFoldDB" id="A0A418Y3H5"/>
<name>A0A418Y3H5_9GAMM</name>
<evidence type="ECO:0000256" key="4">
    <source>
        <dbReference type="ARBA" id="ARBA00022679"/>
    </source>
</evidence>
<dbReference type="OrthoDB" id="29650at2"/>
<dbReference type="Proteomes" id="UP000283734">
    <property type="component" value="Unassembled WGS sequence"/>
</dbReference>
<gene>
    <name evidence="8" type="ORF">D4A39_04565</name>
</gene>
<protein>
    <submittedName>
        <fullName evidence="8">Methyltransferase domain-containing protein</fullName>
    </submittedName>
</protein>
<dbReference type="SUPFAM" id="SSF53335">
    <property type="entry name" value="S-adenosyl-L-methionine-dependent methyltransferases"/>
    <property type="match status" value="1"/>
</dbReference>
<dbReference type="InterPro" id="IPR007848">
    <property type="entry name" value="Small_mtfrase_dom"/>
</dbReference>
<evidence type="ECO:0000256" key="5">
    <source>
        <dbReference type="ARBA" id="ARBA00022691"/>
    </source>
</evidence>
<dbReference type="Pfam" id="PF05175">
    <property type="entry name" value="MTS"/>
    <property type="match status" value="1"/>
</dbReference>
<dbReference type="InterPro" id="IPR058679">
    <property type="entry name" value="RlmG_N"/>
</dbReference>
<reference evidence="8 9" key="1">
    <citation type="submission" date="2018-09" db="EMBL/GenBank/DDBJ databases">
        <title>Alcanivorax profundi sp. nov., isolated from 1000 m-depth seawater of the Mariana Trench.</title>
        <authorList>
            <person name="Liu J."/>
        </authorList>
    </citation>
    <scope>NUCLEOTIDE SEQUENCE [LARGE SCALE GENOMIC DNA]</scope>
    <source>
        <strain evidence="8 9">MTEO17</strain>
    </source>
</reference>
<dbReference type="InterPro" id="IPR029063">
    <property type="entry name" value="SAM-dependent_MTases_sf"/>
</dbReference>
<dbReference type="InterPro" id="IPR002052">
    <property type="entry name" value="DNA_methylase_N6_adenine_CS"/>
</dbReference>
<proteinExistence type="predicted"/>
<dbReference type="GO" id="GO:0005737">
    <property type="term" value="C:cytoplasm"/>
    <property type="evidence" value="ECO:0007669"/>
    <property type="project" value="InterPro"/>
</dbReference>
<dbReference type="PANTHER" id="PTHR47816">
    <property type="entry name" value="RIBOSOMAL RNA SMALL SUBUNIT METHYLTRANSFERASE C"/>
    <property type="match status" value="1"/>
</dbReference>
<dbReference type="Gene3D" id="3.40.50.150">
    <property type="entry name" value="Vaccinia Virus protein VP39"/>
    <property type="match status" value="2"/>
</dbReference>
<evidence type="ECO:0000259" key="6">
    <source>
        <dbReference type="Pfam" id="PF05175"/>
    </source>
</evidence>
<keyword evidence="4 8" id="KW-0808">Transferase</keyword>
<sequence length="376" mass="41264">MTEFEHPWGTLTLQRWPLKRQDALQAWDNADHYLLKTLADRGEGTATLCLNDSWGALALAASQHGEALSCGDSWLAWKGMAINAQTNGLAPPQWCWPQQALDVTPDQIVLKVPKSVALLESQLDWIAQNTPDDVPVWLAGMDKHLPRQLVPLLERFLGNGRAEYGWKKARLFSARTPGQSLAQADYPSTIDSPFGPLVVHAGVFSQSQLDIGARCFLDHLPMNVTPDTRVADLGCGNGVMGLAMLAASPGCRVTFCDESWLALQSARENVDRHSPNANARFHLGDGLKGAGGPFDLILLNPPFHEGHVVGDHVARRLFRQASESLALDGELRVIGNRHLGYHTVLQRLFESVEVAGSNRKFVVWACRLPRGRPGQS</sequence>
<feature type="domain" description="RlmG N-terminal" evidence="7">
    <location>
        <begin position="1"/>
        <end position="175"/>
    </location>
</feature>
<dbReference type="GO" id="GO:0003676">
    <property type="term" value="F:nucleic acid binding"/>
    <property type="evidence" value="ECO:0007669"/>
    <property type="project" value="InterPro"/>
</dbReference>
<keyword evidence="3 8" id="KW-0489">Methyltransferase</keyword>
<dbReference type="PROSITE" id="PS00092">
    <property type="entry name" value="N6_MTASE"/>
    <property type="match status" value="1"/>
</dbReference>
<evidence type="ECO:0000256" key="2">
    <source>
        <dbReference type="ARBA" id="ARBA00022552"/>
    </source>
</evidence>
<organism evidence="8 9">
    <name type="scientific">Alcanivorax profundi</name>
    <dbReference type="NCBI Taxonomy" id="2338368"/>
    <lineage>
        <taxon>Bacteria</taxon>
        <taxon>Pseudomonadati</taxon>
        <taxon>Pseudomonadota</taxon>
        <taxon>Gammaproteobacteria</taxon>
        <taxon>Oceanospirillales</taxon>
        <taxon>Alcanivoracaceae</taxon>
        <taxon>Alcanivorax</taxon>
    </lineage>
</organism>
<evidence type="ECO:0000313" key="9">
    <source>
        <dbReference type="Proteomes" id="UP000283734"/>
    </source>
</evidence>
<keyword evidence="9" id="KW-1185">Reference proteome</keyword>
<dbReference type="GO" id="GO:0008990">
    <property type="term" value="F:rRNA (guanine-N2-)-methyltransferase activity"/>
    <property type="evidence" value="ECO:0007669"/>
    <property type="project" value="InterPro"/>
</dbReference>
<dbReference type="CDD" id="cd02440">
    <property type="entry name" value="AdoMet_MTases"/>
    <property type="match status" value="1"/>
</dbReference>
<feature type="domain" description="Methyltransferase small" evidence="6">
    <location>
        <begin position="198"/>
        <end position="364"/>
    </location>
</feature>
<dbReference type="RefSeq" id="WP_119917572.1">
    <property type="nucleotide sequence ID" value="NZ_CAXGPP010000104.1"/>
</dbReference>
<evidence type="ECO:0000256" key="1">
    <source>
        <dbReference type="ARBA" id="ARBA00022490"/>
    </source>
</evidence>
<dbReference type="PANTHER" id="PTHR47816:SF5">
    <property type="entry name" value="RIBOSOMAL RNA LARGE SUBUNIT METHYLTRANSFERASE G"/>
    <property type="match status" value="1"/>
</dbReference>
<evidence type="ECO:0000313" key="8">
    <source>
        <dbReference type="EMBL" id="RJG20104.1"/>
    </source>
</evidence>
<keyword evidence="5" id="KW-0949">S-adenosyl-L-methionine</keyword>
<accession>A0A418Y3H5</accession>
<keyword evidence="2" id="KW-0698">rRNA processing</keyword>
<dbReference type="PIRSF" id="PIRSF037565">
    <property type="entry name" value="RRNA_m2G_Mtase_RsmD_prd"/>
    <property type="match status" value="1"/>
</dbReference>
<keyword evidence="1" id="KW-0963">Cytoplasm</keyword>
<dbReference type="EMBL" id="QYYA01000001">
    <property type="protein sequence ID" value="RJG20104.1"/>
    <property type="molecule type" value="Genomic_DNA"/>
</dbReference>
<evidence type="ECO:0000259" key="7">
    <source>
        <dbReference type="Pfam" id="PF26049"/>
    </source>
</evidence>
<dbReference type="InterPro" id="IPR017237">
    <property type="entry name" value="RLMG"/>
</dbReference>
<comment type="caution">
    <text evidence="8">The sequence shown here is derived from an EMBL/GenBank/DDBJ whole genome shotgun (WGS) entry which is preliminary data.</text>
</comment>